<sequence length="51" mass="5877">MPRKVAVLTEQSTAGDKGNSGERKRIDVDLIVRQESVSSSRLMRWSWTWPM</sequence>
<dbReference type="Proteomes" id="UP000622860">
    <property type="component" value="Unassembled WGS sequence"/>
</dbReference>
<keyword evidence="3" id="KW-1185">Reference proteome</keyword>
<name>A0A917H4T5_9BACI</name>
<protein>
    <submittedName>
        <fullName evidence="2">Uncharacterized protein</fullName>
    </submittedName>
</protein>
<accession>A0A917H4T5</accession>
<evidence type="ECO:0000256" key="1">
    <source>
        <dbReference type="SAM" id="MobiDB-lite"/>
    </source>
</evidence>
<comment type="caution">
    <text evidence="2">The sequence shown here is derived from an EMBL/GenBank/DDBJ whole genome shotgun (WGS) entry which is preliminary data.</text>
</comment>
<organism evidence="2 3">
    <name type="scientific">Virgibacillus oceani</name>
    <dbReference type="NCBI Taxonomy" id="1479511"/>
    <lineage>
        <taxon>Bacteria</taxon>
        <taxon>Bacillati</taxon>
        <taxon>Bacillota</taxon>
        <taxon>Bacilli</taxon>
        <taxon>Bacillales</taxon>
        <taxon>Bacillaceae</taxon>
        <taxon>Virgibacillus</taxon>
    </lineage>
</organism>
<reference evidence="2" key="1">
    <citation type="journal article" date="2014" name="Int. J. Syst. Evol. Microbiol.">
        <title>Complete genome sequence of Corynebacterium casei LMG S-19264T (=DSM 44701T), isolated from a smear-ripened cheese.</title>
        <authorList>
            <consortium name="US DOE Joint Genome Institute (JGI-PGF)"/>
            <person name="Walter F."/>
            <person name="Albersmeier A."/>
            <person name="Kalinowski J."/>
            <person name="Ruckert C."/>
        </authorList>
    </citation>
    <scope>NUCLEOTIDE SEQUENCE</scope>
    <source>
        <strain evidence="2">CGMCC 1.12754</strain>
    </source>
</reference>
<proteinExistence type="predicted"/>
<feature type="region of interest" description="Disordered" evidence="1">
    <location>
        <begin position="1"/>
        <end position="24"/>
    </location>
</feature>
<evidence type="ECO:0000313" key="2">
    <source>
        <dbReference type="EMBL" id="GGG67425.1"/>
    </source>
</evidence>
<dbReference type="RefSeq" id="WP_188454144.1">
    <property type="nucleotide sequence ID" value="NZ_BMFR01000002.1"/>
</dbReference>
<gene>
    <name evidence="2" type="ORF">GCM10011398_08970</name>
</gene>
<dbReference type="EMBL" id="BMFR01000002">
    <property type="protein sequence ID" value="GGG67425.1"/>
    <property type="molecule type" value="Genomic_DNA"/>
</dbReference>
<reference evidence="2" key="2">
    <citation type="submission" date="2020-09" db="EMBL/GenBank/DDBJ databases">
        <authorList>
            <person name="Sun Q."/>
            <person name="Zhou Y."/>
        </authorList>
    </citation>
    <scope>NUCLEOTIDE SEQUENCE</scope>
    <source>
        <strain evidence="2">CGMCC 1.12754</strain>
    </source>
</reference>
<evidence type="ECO:0000313" key="3">
    <source>
        <dbReference type="Proteomes" id="UP000622860"/>
    </source>
</evidence>
<dbReference type="AlphaFoldDB" id="A0A917H4T5"/>